<dbReference type="Gene3D" id="1.10.10.10">
    <property type="entry name" value="Winged helix-like DNA-binding domain superfamily/Winged helix DNA-binding domain"/>
    <property type="match status" value="1"/>
</dbReference>
<dbReference type="InterPro" id="IPR013249">
    <property type="entry name" value="RNA_pol_sigma70_r4_t2"/>
</dbReference>
<dbReference type="InterPro" id="IPR014284">
    <property type="entry name" value="RNA_pol_sigma-70_dom"/>
</dbReference>
<dbReference type="SUPFAM" id="SSF88946">
    <property type="entry name" value="Sigma2 domain of RNA polymerase sigma factors"/>
    <property type="match status" value="1"/>
</dbReference>
<dbReference type="PANTHER" id="PTHR43133">
    <property type="entry name" value="RNA POLYMERASE ECF-TYPE SIGMA FACTO"/>
    <property type="match status" value="1"/>
</dbReference>
<dbReference type="InterPro" id="IPR007627">
    <property type="entry name" value="RNA_pol_sigma70_r2"/>
</dbReference>
<dbReference type="SUPFAM" id="SSF88659">
    <property type="entry name" value="Sigma3 and sigma4 domains of RNA polymerase sigma factors"/>
    <property type="match status" value="1"/>
</dbReference>
<dbReference type="GO" id="GO:0006352">
    <property type="term" value="P:DNA-templated transcription initiation"/>
    <property type="evidence" value="ECO:0007669"/>
    <property type="project" value="InterPro"/>
</dbReference>
<dbReference type="Pfam" id="PF04542">
    <property type="entry name" value="Sigma70_r2"/>
    <property type="match status" value="1"/>
</dbReference>
<comment type="similarity">
    <text evidence="1">Belongs to the sigma-70 factor family. ECF subfamily.</text>
</comment>
<feature type="domain" description="RNA polymerase sigma-70 region 2" evidence="5">
    <location>
        <begin position="11"/>
        <end position="70"/>
    </location>
</feature>
<dbReference type="Gene3D" id="1.10.1740.10">
    <property type="match status" value="1"/>
</dbReference>
<dbReference type="RefSeq" id="WP_246335927.1">
    <property type="nucleotide sequence ID" value="NZ_JACHXI010000007.1"/>
</dbReference>
<dbReference type="InterPro" id="IPR036388">
    <property type="entry name" value="WH-like_DNA-bd_sf"/>
</dbReference>
<proteinExistence type="inferred from homology"/>
<dbReference type="Pfam" id="PF08281">
    <property type="entry name" value="Sigma70_r4_2"/>
    <property type="match status" value="1"/>
</dbReference>
<evidence type="ECO:0000256" key="1">
    <source>
        <dbReference type="ARBA" id="ARBA00010641"/>
    </source>
</evidence>
<dbReference type="InterPro" id="IPR013324">
    <property type="entry name" value="RNA_pol_sigma_r3/r4-like"/>
</dbReference>
<dbReference type="InterPro" id="IPR039425">
    <property type="entry name" value="RNA_pol_sigma-70-like"/>
</dbReference>
<dbReference type="Proteomes" id="UP000549250">
    <property type="component" value="Unassembled WGS sequence"/>
</dbReference>
<reference evidence="7 8" key="1">
    <citation type="submission" date="2020-08" db="EMBL/GenBank/DDBJ databases">
        <title>Genomic Encyclopedia of Type Strains, Phase III (KMG-III): the genomes of soil and plant-associated and newly described type strains.</title>
        <authorList>
            <person name="Whitman W."/>
        </authorList>
    </citation>
    <scope>NUCLEOTIDE SEQUENCE [LARGE SCALE GENOMIC DNA]</scope>
    <source>
        <strain evidence="7 8">CECT 4462</strain>
    </source>
</reference>
<dbReference type="InterPro" id="IPR013325">
    <property type="entry name" value="RNA_pol_sigma_r2"/>
</dbReference>
<dbReference type="GO" id="GO:0003677">
    <property type="term" value="F:DNA binding"/>
    <property type="evidence" value="ECO:0007669"/>
    <property type="project" value="InterPro"/>
</dbReference>
<accession>A0A839T2Y8</accession>
<keyword evidence="3" id="KW-0731">Sigma factor</keyword>
<dbReference type="EMBL" id="JACHXI010000007">
    <property type="protein sequence ID" value="MBB3103468.1"/>
    <property type="molecule type" value="Genomic_DNA"/>
</dbReference>
<evidence type="ECO:0000256" key="2">
    <source>
        <dbReference type="ARBA" id="ARBA00023015"/>
    </source>
</evidence>
<evidence type="ECO:0000256" key="4">
    <source>
        <dbReference type="ARBA" id="ARBA00023163"/>
    </source>
</evidence>
<keyword evidence="4" id="KW-0804">Transcription</keyword>
<dbReference type="AlphaFoldDB" id="A0A839T2Y8"/>
<evidence type="ECO:0000259" key="6">
    <source>
        <dbReference type="Pfam" id="PF08281"/>
    </source>
</evidence>
<sequence>MQLIRLFGEQKKALEAFITRRTGSSQVAADLSQEAFLRLARMSSDQKIDNLPAFLFTIASNLIRDYQRQAIRHEQRESGEPGEDLPCPVRTAEDQLAYLQEETLLRDAIAALPAMTRQIFLLYHIEEHSYKDIAACLGITPRSVEYHLRRALIDCRSHIKARLASSCT</sequence>
<keyword evidence="2" id="KW-0805">Transcription regulation</keyword>
<organism evidence="7 8">
    <name type="scientific">Azomonas macrocytogenes</name>
    <name type="common">Azotobacter macrocytogenes</name>
    <dbReference type="NCBI Taxonomy" id="69962"/>
    <lineage>
        <taxon>Bacteria</taxon>
        <taxon>Pseudomonadati</taxon>
        <taxon>Pseudomonadota</taxon>
        <taxon>Gammaproteobacteria</taxon>
        <taxon>Pseudomonadales</taxon>
        <taxon>Pseudomonadaceae</taxon>
        <taxon>Azomonas</taxon>
    </lineage>
</organism>
<dbReference type="PANTHER" id="PTHR43133:SF63">
    <property type="entry name" value="RNA POLYMERASE SIGMA FACTOR FECI-RELATED"/>
    <property type="match status" value="1"/>
</dbReference>
<evidence type="ECO:0000313" key="7">
    <source>
        <dbReference type="EMBL" id="MBB3103468.1"/>
    </source>
</evidence>
<comment type="caution">
    <text evidence="7">The sequence shown here is derived from an EMBL/GenBank/DDBJ whole genome shotgun (WGS) entry which is preliminary data.</text>
</comment>
<protein>
    <submittedName>
        <fullName evidence="7">RNA polymerase sigma-70 factor (ECF subfamily)</fullName>
    </submittedName>
</protein>
<gene>
    <name evidence="7" type="ORF">FHR87_001864</name>
</gene>
<evidence type="ECO:0000313" key="8">
    <source>
        <dbReference type="Proteomes" id="UP000549250"/>
    </source>
</evidence>
<keyword evidence="8" id="KW-1185">Reference proteome</keyword>
<evidence type="ECO:0000256" key="3">
    <source>
        <dbReference type="ARBA" id="ARBA00023082"/>
    </source>
</evidence>
<dbReference type="NCBIfam" id="TIGR02937">
    <property type="entry name" value="sigma70-ECF"/>
    <property type="match status" value="1"/>
</dbReference>
<dbReference type="CDD" id="cd06171">
    <property type="entry name" value="Sigma70_r4"/>
    <property type="match status" value="1"/>
</dbReference>
<evidence type="ECO:0000259" key="5">
    <source>
        <dbReference type="Pfam" id="PF04542"/>
    </source>
</evidence>
<name>A0A839T2Y8_AZOMA</name>
<dbReference type="GO" id="GO:0016987">
    <property type="term" value="F:sigma factor activity"/>
    <property type="evidence" value="ECO:0007669"/>
    <property type="project" value="UniProtKB-KW"/>
</dbReference>
<feature type="domain" description="RNA polymerase sigma factor 70 region 4 type 2" evidence="6">
    <location>
        <begin position="104"/>
        <end position="154"/>
    </location>
</feature>